<evidence type="ECO:0000259" key="6">
    <source>
        <dbReference type="PROSITE" id="PS51379"/>
    </source>
</evidence>
<feature type="domain" description="4Fe-4S ferredoxin-type" evidence="6">
    <location>
        <begin position="26"/>
        <end position="55"/>
    </location>
</feature>
<dbReference type="SUPFAM" id="SSF54862">
    <property type="entry name" value="4Fe-4S ferredoxins"/>
    <property type="match status" value="1"/>
</dbReference>
<reference evidence="7 8" key="1">
    <citation type="submission" date="2019-11" db="EMBL/GenBank/DDBJ databases">
        <authorList>
            <person name="Dong K."/>
        </authorList>
    </citation>
    <scope>NUCLEOTIDE SEQUENCE [LARGE SCALE GENOMIC DNA]</scope>
    <source>
        <strain evidence="7 8">NBRC 112902</strain>
    </source>
</reference>
<dbReference type="PROSITE" id="PS00198">
    <property type="entry name" value="4FE4S_FER_1"/>
    <property type="match status" value="1"/>
</dbReference>
<dbReference type="RefSeq" id="WP_155040702.1">
    <property type="nucleotide sequence ID" value="NZ_JBHGCD010000017.1"/>
</dbReference>
<feature type="domain" description="4Fe-4S ferredoxin-type" evidence="6">
    <location>
        <begin position="126"/>
        <end position="155"/>
    </location>
</feature>
<dbReference type="PANTHER" id="PTHR43687:SF1">
    <property type="entry name" value="FERREDOXIN III"/>
    <property type="match status" value="1"/>
</dbReference>
<evidence type="ECO:0000256" key="4">
    <source>
        <dbReference type="ARBA" id="ARBA00023004"/>
    </source>
</evidence>
<evidence type="ECO:0000256" key="2">
    <source>
        <dbReference type="ARBA" id="ARBA00022723"/>
    </source>
</evidence>
<keyword evidence="4" id="KW-0408">Iron</keyword>
<gene>
    <name evidence="7" type="ORF">GL300_16215</name>
</gene>
<dbReference type="PROSITE" id="PS51379">
    <property type="entry name" value="4FE4S_FER_2"/>
    <property type="match status" value="4"/>
</dbReference>
<evidence type="ECO:0000256" key="3">
    <source>
        <dbReference type="ARBA" id="ARBA00022737"/>
    </source>
</evidence>
<feature type="domain" description="4Fe-4S ferredoxin-type" evidence="6">
    <location>
        <begin position="102"/>
        <end position="121"/>
    </location>
</feature>
<dbReference type="InterPro" id="IPR004496">
    <property type="entry name" value="NapF"/>
</dbReference>
<keyword evidence="2" id="KW-0479">Metal-binding</keyword>
<evidence type="ECO:0000256" key="1">
    <source>
        <dbReference type="ARBA" id="ARBA00022485"/>
    </source>
</evidence>
<keyword evidence="5" id="KW-0411">Iron-sulfur</keyword>
<proteinExistence type="predicted"/>
<dbReference type="CDD" id="cd10564">
    <property type="entry name" value="NapF_like"/>
    <property type="match status" value="1"/>
</dbReference>
<keyword evidence="8" id="KW-1185">Reference proteome</keyword>
<sequence>MPASASISRRQLLRGRPLPAPFEPRPPGAVSLDACTGCGDCVRACPQQILSIAQDRVILLPRDECTFCGECARACPEPVFGKTRIMGHLVAISGDCLTHAGISCMTCRDTCPEDAISMRPRIGGPFLPEIDGAACTGCGACIAPCPNGAIGIIERNMADAE</sequence>
<dbReference type="EMBL" id="WMIG01000010">
    <property type="protein sequence ID" value="MTH60760.1"/>
    <property type="molecule type" value="Genomic_DNA"/>
</dbReference>
<accession>A0A844HLG6</accession>
<protein>
    <submittedName>
        <fullName evidence="7">4Fe-4S dicluster domain-containing protein</fullName>
    </submittedName>
</protein>
<dbReference type="GO" id="GO:0046872">
    <property type="term" value="F:metal ion binding"/>
    <property type="evidence" value="ECO:0007669"/>
    <property type="project" value="UniProtKB-KW"/>
</dbReference>
<dbReference type="Gene3D" id="3.30.70.20">
    <property type="match status" value="2"/>
</dbReference>
<comment type="caution">
    <text evidence="7">The sequence shown here is derived from an EMBL/GenBank/DDBJ whole genome shotgun (WGS) entry which is preliminary data.</text>
</comment>
<dbReference type="AlphaFoldDB" id="A0A844HLG6"/>
<dbReference type="InterPro" id="IPR017900">
    <property type="entry name" value="4Fe4S_Fe_S_CS"/>
</dbReference>
<dbReference type="InterPro" id="IPR017896">
    <property type="entry name" value="4Fe4S_Fe-S-bd"/>
</dbReference>
<name>A0A844HLG6_9RHOB</name>
<dbReference type="GO" id="GO:0051539">
    <property type="term" value="F:4 iron, 4 sulfur cluster binding"/>
    <property type="evidence" value="ECO:0007669"/>
    <property type="project" value="UniProtKB-KW"/>
</dbReference>
<dbReference type="PANTHER" id="PTHR43687">
    <property type="entry name" value="ADENYLYLSULFATE REDUCTASE, BETA SUBUNIT"/>
    <property type="match status" value="1"/>
</dbReference>
<keyword evidence="1" id="KW-0004">4Fe-4S</keyword>
<keyword evidence="3" id="KW-0677">Repeat</keyword>
<dbReference type="Pfam" id="PF12838">
    <property type="entry name" value="Fer4_7"/>
    <property type="match status" value="2"/>
</dbReference>
<dbReference type="Proteomes" id="UP000449846">
    <property type="component" value="Unassembled WGS sequence"/>
</dbReference>
<evidence type="ECO:0000256" key="5">
    <source>
        <dbReference type="ARBA" id="ARBA00023014"/>
    </source>
</evidence>
<evidence type="ECO:0000313" key="8">
    <source>
        <dbReference type="Proteomes" id="UP000449846"/>
    </source>
</evidence>
<evidence type="ECO:0000313" key="7">
    <source>
        <dbReference type="EMBL" id="MTH60760.1"/>
    </source>
</evidence>
<dbReference type="InterPro" id="IPR050572">
    <property type="entry name" value="Fe-S_Ferredoxin"/>
</dbReference>
<feature type="domain" description="4Fe-4S ferredoxin-type" evidence="6">
    <location>
        <begin position="56"/>
        <end position="85"/>
    </location>
</feature>
<organism evidence="7 8">
    <name type="scientific">Paracoccus litorisediminis</name>
    <dbReference type="NCBI Taxonomy" id="2006130"/>
    <lineage>
        <taxon>Bacteria</taxon>
        <taxon>Pseudomonadati</taxon>
        <taxon>Pseudomonadota</taxon>
        <taxon>Alphaproteobacteria</taxon>
        <taxon>Rhodobacterales</taxon>
        <taxon>Paracoccaceae</taxon>
        <taxon>Paracoccus</taxon>
    </lineage>
</organism>
<dbReference type="OrthoDB" id="9800445at2"/>